<feature type="domain" description="AB hydrolase-1" evidence="2">
    <location>
        <begin position="33"/>
        <end position="144"/>
    </location>
</feature>
<evidence type="ECO:0000259" key="2">
    <source>
        <dbReference type="Pfam" id="PF00561"/>
    </source>
</evidence>
<gene>
    <name evidence="3" type="ORF">FPZ12_017390</name>
</gene>
<keyword evidence="1" id="KW-0732">Signal</keyword>
<dbReference type="SUPFAM" id="SSF53474">
    <property type="entry name" value="alpha/beta-Hydrolases"/>
    <property type="match status" value="1"/>
</dbReference>
<feature type="signal peptide" evidence="1">
    <location>
        <begin position="1"/>
        <end position="24"/>
    </location>
</feature>
<feature type="chain" id="PRO_5024272007" evidence="1">
    <location>
        <begin position="25"/>
        <end position="271"/>
    </location>
</feature>
<reference evidence="3" key="1">
    <citation type="submission" date="2019-09" db="EMBL/GenBank/DDBJ databases">
        <authorList>
            <person name="Teo W.F.A."/>
            <person name="Duangmal K."/>
        </authorList>
    </citation>
    <scope>NUCLEOTIDE SEQUENCE [LARGE SCALE GENOMIC DNA]</scope>
    <source>
        <strain evidence="3">K81G1</strain>
    </source>
</reference>
<protein>
    <submittedName>
        <fullName evidence="3">Alpha/beta fold hydrolase</fullName>
    </submittedName>
</protein>
<sequence>MRKVAIAAVLALLAGLFLPGSAGADAGCRGGDPVILLHGLGATGPENFSYLDPVLRQAGYCTFVTTYGQATPAAPVGGTTAIERSSREIVAFIDRVRQATGADKVDLVGHSEGAFQSLYIPKVLAYSAHVRRVVALAPPTHGTNVSGLVTLADLLGLRPVVDQVLANSGCQSCPQMLPGGSAVRDLTDGPIAQPGVDYTIIATRADTVVTPPETSFVPEPGVRNAFVQDTCPLDPVGHAGLAFDGGVADMIVNALDPAGAGPVHCTAGPPQ</sequence>
<proteinExistence type="predicted"/>
<dbReference type="Gene3D" id="3.40.50.1820">
    <property type="entry name" value="alpha/beta hydrolase"/>
    <property type="match status" value="1"/>
</dbReference>
<dbReference type="InterPro" id="IPR002918">
    <property type="entry name" value="Lipase_EstA/Esterase_EstB"/>
</dbReference>
<dbReference type="InterPro" id="IPR000073">
    <property type="entry name" value="AB_hydrolase_1"/>
</dbReference>
<dbReference type="Pfam" id="PF00561">
    <property type="entry name" value="Abhydrolase_1"/>
    <property type="match status" value="1"/>
</dbReference>
<dbReference type="Proteomes" id="UP000319769">
    <property type="component" value="Unassembled WGS sequence"/>
</dbReference>
<comment type="caution">
    <text evidence="3">The sequence shown here is derived from an EMBL/GenBank/DDBJ whole genome shotgun (WGS) entry which is preliminary data.</text>
</comment>
<dbReference type="InterPro" id="IPR029058">
    <property type="entry name" value="AB_hydrolase_fold"/>
</dbReference>
<evidence type="ECO:0000313" key="3">
    <source>
        <dbReference type="EMBL" id="KAA9160348.1"/>
    </source>
</evidence>
<keyword evidence="4" id="KW-1185">Reference proteome</keyword>
<dbReference type="AlphaFoldDB" id="A0A5N0V4P5"/>
<dbReference type="RefSeq" id="WP_144749687.1">
    <property type="nucleotide sequence ID" value="NZ_VMNW02000022.1"/>
</dbReference>
<dbReference type="PANTHER" id="PTHR32015">
    <property type="entry name" value="FASTING INDUCED LIPASE"/>
    <property type="match status" value="1"/>
</dbReference>
<dbReference type="EMBL" id="VMNW02000022">
    <property type="protein sequence ID" value="KAA9160348.1"/>
    <property type="molecule type" value="Genomic_DNA"/>
</dbReference>
<dbReference type="GO" id="GO:0016298">
    <property type="term" value="F:lipase activity"/>
    <property type="evidence" value="ECO:0007669"/>
    <property type="project" value="TreeGrafter"/>
</dbReference>
<accession>A0A5N0V4P5</accession>
<dbReference type="PANTHER" id="PTHR32015:SF1">
    <property type="entry name" value="LIPASE"/>
    <property type="match status" value="1"/>
</dbReference>
<keyword evidence="3" id="KW-0378">Hydrolase</keyword>
<organism evidence="3 4">
    <name type="scientific">Amycolatopsis acidicola</name>
    <dbReference type="NCBI Taxonomy" id="2596893"/>
    <lineage>
        <taxon>Bacteria</taxon>
        <taxon>Bacillati</taxon>
        <taxon>Actinomycetota</taxon>
        <taxon>Actinomycetes</taxon>
        <taxon>Pseudonocardiales</taxon>
        <taxon>Pseudonocardiaceae</taxon>
        <taxon>Amycolatopsis</taxon>
    </lineage>
</organism>
<evidence type="ECO:0000313" key="4">
    <source>
        <dbReference type="Proteomes" id="UP000319769"/>
    </source>
</evidence>
<dbReference type="GO" id="GO:0016042">
    <property type="term" value="P:lipid catabolic process"/>
    <property type="evidence" value="ECO:0007669"/>
    <property type="project" value="InterPro"/>
</dbReference>
<name>A0A5N0V4P5_9PSEU</name>
<evidence type="ECO:0000256" key="1">
    <source>
        <dbReference type="SAM" id="SignalP"/>
    </source>
</evidence>
<dbReference type="OrthoDB" id="8871309at2"/>